<dbReference type="InterPro" id="IPR037063">
    <property type="entry name" value="PHb_sf"/>
</dbReference>
<reference evidence="2 3" key="1">
    <citation type="submission" date="2020-08" db="EMBL/GenBank/DDBJ databases">
        <title>Bridging the membrane lipid divide: bacteria of the FCB group superphylum have the potential to synthesize archaeal ether lipids.</title>
        <authorList>
            <person name="Villanueva L."/>
            <person name="Von Meijenfeldt F.A.B."/>
            <person name="Westbye A.B."/>
            <person name="Yadav S."/>
            <person name="Hopmans E.C."/>
            <person name="Dutilh B.E."/>
            <person name="Sinninghe Damste J.S."/>
        </authorList>
    </citation>
    <scope>NUCLEOTIDE SEQUENCE [LARGE SCALE GENOMIC DNA]</scope>
    <source>
        <strain evidence="2">NIOZ-UU17</strain>
    </source>
</reference>
<dbReference type="PANTHER" id="PTHR35796:SF3">
    <property type="entry name" value="BHLH DOMAIN-CONTAINING PROTEIN"/>
    <property type="match status" value="1"/>
</dbReference>
<dbReference type="SUPFAM" id="SSF50729">
    <property type="entry name" value="PH domain-like"/>
    <property type="match status" value="1"/>
</dbReference>
<dbReference type="AlphaFoldDB" id="A0A8J6P5S8"/>
<evidence type="ECO:0000313" key="2">
    <source>
        <dbReference type="EMBL" id="MBC8434177.1"/>
    </source>
</evidence>
<dbReference type="Pfam" id="PF08000">
    <property type="entry name" value="bPH_1"/>
    <property type="match status" value="1"/>
</dbReference>
<dbReference type="CDD" id="cd13225">
    <property type="entry name" value="PH-like_bacteria"/>
    <property type="match status" value="1"/>
</dbReference>
<dbReference type="Gene3D" id="2.30.29.50">
    <property type="entry name" value="Bacterial Pleckstrin homology domain"/>
    <property type="match status" value="1"/>
</dbReference>
<dbReference type="InterPro" id="IPR012544">
    <property type="entry name" value="PHb"/>
</dbReference>
<dbReference type="Proteomes" id="UP000605201">
    <property type="component" value="Unassembled WGS sequence"/>
</dbReference>
<protein>
    <submittedName>
        <fullName evidence="2">PH domain-containing protein</fullName>
    </submittedName>
</protein>
<feature type="domain" description="Bacterial Pleckstrin homology" evidence="1">
    <location>
        <begin position="3"/>
        <end position="122"/>
    </location>
</feature>
<name>A0A8J6P5S8_9BACT</name>
<sequence>MGILSGLMGNVSEVDTDKLEKEFKDIIFEGEQITQAFKLIRDLVVFTSKRLILVDKQGMTGKKVEYRTIPYKSIIQFAVETSGHFDLDSELKIWLSGIHDPIKKQFKKGSNIRAIQNVLAQHMLG</sequence>
<accession>A0A8J6P5S8</accession>
<dbReference type="PANTHER" id="PTHR35796">
    <property type="entry name" value="HYPOTHETICAL CYTOSOLIC PROTEIN"/>
    <property type="match status" value="1"/>
</dbReference>
<proteinExistence type="predicted"/>
<gene>
    <name evidence="2" type="ORF">H8D96_19895</name>
</gene>
<organism evidence="2 3">
    <name type="scientific">Candidatus Desulfatibia vada</name>
    <dbReference type="NCBI Taxonomy" id="2841696"/>
    <lineage>
        <taxon>Bacteria</taxon>
        <taxon>Pseudomonadati</taxon>
        <taxon>Thermodesulfobacteriota</taxon>
        <taxon>Desulfobacteria</taxon>
        <taxon>Desulfobacterales</taxon>
        <taxon>Desulfobacterales incertae sedis</taxon>
        <taxon>Candidatus Desulfatibia</taxon>
    </lineage>
</organism>
<evidence type="ECO:0000313" key="3">
    <source>
        <dbReference type="Proteomes" id="UP000605201"/>
    </source>
</evidence>
<comment type="caution">
    <text evidence="2">The sequence shown here is derived from an EMBL/GenBank/DDBJ whole genome shotgun (WGS) entry which is preliminary data.</text>
</comment>
<dbReference type="EMBL" id="JACNIG010000396">
    <property type="protein sequence ID" value="MBC8434177.1"/>
    <property type="molecule type" value="Genomic_DNA"/>
</dbReference>
<evidence type="ECO:0000259" key="1">
    <source>
        <dbReference type="Pfam" id="PF08000"/>
    </source>
</evidence>